<accession>A0A225VMD9</accession>
<evidence type="ECO:0000259" key="1">
    <source>
        <dbReference type="Pfam" id="PF21056"/>
    </source>
</evidence>
<proteinExistence type="predicted"/>
<sequence>MEGMLVVGAKQSRIYDYLLEHDQNVLPVDVDNMVHAHSTSIVGNDDDEATTRVDQNEKSVADAPVGETGVILLASARMRRLFTRLCELLLVDCTHKTNRIHTIQLPTLNIHVHAFGEGAVVHRSIIKSNGDWDMDKTICHFKRVHPDRTKMVRVIMADNDICVLERHFPAAGVLICHFHVVTYLKEMRSKPEFGKILQDDAGQVATCIHNMVYATSNAAYDAGYAALRGLGFFVYFDKNWNGCQDRWVLYRRTILPHFSNLTNNRLESYFSKLKEGVEPSSSMA</sequence>
<dbReference type="EMBL" id="NBNE01003928">
    <property type="protein sequence ID" value="OWZ06515.1"/>
    <property type="molecule type" value="Genomic_DNA"/>
</dbReference>
<comment type="caution">
    <text evidence="2">The sequence shown here is derived from an EMBL/GenBank/DDBJ whole genome shotgun (WGS) entry which is preliminary data.</text>
</comment>
<dbReference type="OrthoDB" id="96470at2759"/>
<gene>
    <name evidence="2" type="ORF">PHMEG_00021221</name>
</gene>
<dbReference type="PANTHER" id="PTHR31569:SF4">
    <property type="entry name" value="SWIM-TYPE DOMAIN-CONTAINING PROTEIN"/>
    <property type="match status" value="1"/>
</dbReference>
<dbReference type="Pfam" id="PF21056">
    <property type="entry name" value="ZSWIM1-3_RNaseH-like"/>
    <property type="match status" value="1"/>
</dbReference>
<dbReference type="Proteomes" id="UP000198211">
    <property type="component" value="Unassembled WGS sequence"/>
</dbReference>
<evidence type="ECO:0000313" key="3">
    <source>
        <dbReference type="Proteomes" id="UP000198211"/>
    </source>
</evidence>
<reference evidence="3" key="1">
    <citation type="submission" date="2017-03" db="EMBL/GenBank/DDBJ databases">
        <title>Phytopthora megakarya and P. palmivora, two closely related causual agents of cacao black pod achieved similar genome size and gene model numbers by different mechanisms.</title>
        <authorList>
            <person name="Ali S."/>
            <person name="Shao J."/>
            <person name="Larry D.J."/>
            <person name="Kronmiller B."/>
            <person name="Shen D."/>
            <person name="Strem M.D."/>
            <person name="Melnick R.L."/>
            <person name="Guiltinan M.J."/>
            <person name="Tyler B.M."/>
            <person name="Meinhardt L.W."/>
            <person name="Bailey B.A."/>
        </authorList>
    </citation>
    <scope>NUCLEOTIDE SEQUENCE [LARGE SCALE GENOMIC DNA]</scope>
    <source>
        <strain evidence="3">zdho120</strain>
    </source>
</reference>
<dbReference type="PANTHER" id="PTHR31569">
    <property type="entry name" value="SWIM-TYPE DOMAIN-CONTAINING PROTEIN"/>
    <property type="match status" value="1"/>
</dbReference>
<dbReference type="AlphaFoldDB" id="A0A225VMD9"/>
<dbReference type="InterPro" id="IPR052579">
    <property type="entry name" value="Zinc_finger_SWIM"/>
</dbReference>
<keyword evidence="3" id="KW-1185">Reference proteome</keyword>
<protein>
    <recommendedName>
        <fullName evidence="1">ZSWIM1/3 RNaseH-like domain-containing protein</fullName>
    </recommendedName>
</protein>
<feature type="domain" description="ZSWIM1/3 RNaseH-like" evidence="1">
    <location>
        <begin position="67"/>
        <end position="174"/>
    </location>
</feature>
<evidence type="ECO:0000313" key="2">
    <source>
        <dbReference type="EMBL" id="OWZ06515.1"/>
    </source>
</evidence>
<dbReference type="InterPro" id="IPR048324">
    <property type="entry name" value="ZSWIM1-3_RNaseH-like"/>
</dbReference>
<name>A0A225VMD9_9STRA</name>
<organism evidence="2 3">
    <name type="scientific">Phytophthora megakarya</name>
    <dbReference type="NCBI Taxonomy" id="4795"/>
    <lineage>
        <taxon>Eukaryota</taxon>
        <taxon>Sar</taxon>
        <taxon>Stramenopiles</taxon>
        <taxon>Oomycota</taxon>
        <taxon>Peronosporomycetes</taxon>
        <taxon>Peronosporales</taxon>
        <taxon>Peronosporaceae</taxon>
        <taxon>Phytophthora</taxon>
    </lineage>
</organism>